<evidence type="ECO:0000313" key="3">
    <source>
        <dbReference type="Proteomes" id="UP001596296"/>
    </source>
</evidence>
<organism evidence="2 3">
    <name type="scientific">Halopenitus salinus</name>
    <dbReference type="NCBI Taxonomy" id="1198295"/>
    <lineage>
        <taxon>Archaea</taxon>
        <taxon>Methanobacteriati</taxon>
        <taxon>Methanobacteriota</taxon>
        <taxon>Stenosarchaea group</taxon>
        <taxon>Halobacteria</taxon>
        <taxon>Halobacteriales</taxon>
        <taxon>Haloferacaceae</taxon>
        <taxon>Halopenitus</taxon>
    </lineage>
</organism>
<keyword evidence="3" id="KW-1185">Reference proteome</keyword>
<dbReference type="RefSeq" id="WP_379743907.1">
    <property type="nucleotide sequence ID" value="NZ_JBHSVN010000001.1"/>
</dbReference>
<accession>A0ABD5V173</accession>
<evidence type="ECO:0000256" key="1">
    <source>
        <dbReference type="SAM" id="Phobius"/>
    </source>
</evidence>
<dbReference type="AlphaFoldDB" id="A0ABD5V173"/>
<keyword evidence="1" id="KW-0472">Membrane</keyword>
<protein>
    <recommendedName>
        <fullName evidence="4">Cardiolipin synthase N-terminal domain-containing protein</fullName>
    </recommendedName>
</protein>
<dbReference type="Proteomes" id="UP001596296">
    <property type="component" value="Unassembled WGS sequence"/>
</dbReference>
<feature type="transmembrane region" description="Helical" evidence="1">
    <location>
        <begin position="7"/>
        <end position="37"/>
    </location>
</feature>
<comment type="caution">
    <text evidence="2">The sequence shown here is derived from an EMBL/GenBank/DDBJ whole genome shotgun (WGS) entry which is preliminary data.</text>
</comment>
<keyword evidence="1" id="KW-0812">Transmembrane</keyword>
<evidence type="ECO:0008006" key="4">
    <source>
        <dbReference type="Google" id="ProtNLM"/>
    </source>
</evidence>
<feature type="transmembrane region" description="Helical" evidence="1">
    <location>
        <begin position="49"/>
        <end position="69"/>
    </location>
</feature>
<evidence type="ECO:0000313" key="2">
    <source>
        <dbReference type="EMBL" id="MFC6892886.1"/>
    </source>
</evidence>
<gene>
    <name evidence="2" type="ORF">ACFQE9_09760</name>
</gene>
<proteinExistence type="predicted"/>
<sequence length="76" mass="8349">MTPLDGIALFVSLATVRAGVYYAVVYGVVVAAATWIYRDACDREISYPWAWAAATLFLTIVPVLAYLYVRRGTASK</sequence>
<dbReference type="EMBL" id="JBHSXL010000009">
    <property type="protein sequence ID" value="MFC6892886.1"/>
    <property type="molecule type" value="Genomic_DNA"/>
</dbReference>
<reference evidence="2 3" key="1">
    <citation type="journal article" date="2019" name="Int. J. Syst. Evol. Microbiol.">
        <title>The Global Catalogue of Microorganisms (GCM) 10K type strain sequencing project: providing services to taxonomists for standard genome sequencing and annotation.</title>
        <authorList>
            <consortium name="The Broad Institute Genomics Platform"/>
            <consortium name="The Broad Institute Genome Sequencing Center for Infectious Disease"/>
            <person name="Wu L."/>
            <person name="Ma J."/>
        </authorList>
    </citation>
    <scope>NUCLEOTIDE SEQUENCE [LARGE SCALE GENOMIC DNA]</scope>
    <source>
        <strain evidence="2 3">SKJ47</strain>
    </source>
</reference>
<name>A0ABD5V173_9EURY</name>
<keyword evidence="1" id="KW-1133">Transmembrane helix</keyword>